<accession>A0ABV4CF46</accession>
<keyword evidence="1" id="KW-0812">Transmembrane</keyword>
<dbReference type="InterPro" id="IPR012551">
    <property type="entry name" value="DUF1707_SHOCT-like"/>
</dbReference>
<keyword evidence="4" id="KW-1185">Reference proteome</keyword>
<dbReference type="Pfam" id="PF08044">
    <property type="entry name" value="DUF1707"/>
    <property type="match status" value="1"/>
</dbReference>
<keyword evidence="1" id="KW-0472">Membrane</keyword>
<dbReference type="EMBL" id="JBGEHV010000013">
    <property type="protein sequence ID" value="MEY8039621.1"/>
    <property type="molecule type" value="Genomic_DNA"/>
</dbReference>
<gene>
    <name evidence="3" type="ORF">AB8O55_09460</name>
</gene>
<evidence type="ECO:0000313" key="4">
    <source>
        <dbReference type="Proteomes" id="UP001564626"/>
    </source>
</evidence>
<proteinExistence type="predicted"/>
<feature type="transmembrane region" description="Helical" evidence="1">
    <location>
        <begin position="82"/>
        <end position="115"/>
    </location>
</feature>
<dbReference type="RefSeq" id="WP_345358506.1">
    <property type="nucleotide sequence ID" value="NZ_BAABII010000003.1"/>
</dbReference>
<keyword evidence="1" id="KW-1133">Transmembrane helix</keyword>
<protein>
    <submittedName>
        <fullName evidence="3">DUF1707 domain-containing protein</fullName>
    </submittedName>
</protein>
<name>A0ABV4CF46_9PSEU</name>
<comment type="caution">
    <text evidence="3">The sequence shown here is derived from an EMBL/GenBank/DDBJ whole genome shotgun (WGS) entry which is preliminary data.</text>
</comment>
<feature type="domain" description="DUF1707" evidence="2">
    <location>
        <begin position="10"/>
        <end position="62"/>
    </location>
</feature>
<organism evidence="3 4">
    <name type="scientific">Saccharopolyspora cebuensis</name>
    <dbReference type="NCBI Taxonomy" id="418759"/>
    <lineage>
        <taxon>Bacteria</taxon>
        <taxon>Bacillati</taxon>
        <taxon>Actinomycetota</taxon>
        <taxon>Actinomycetes</taxon>
        <taxon>Pseudonocardiales</taxon>
        <taxon>Pseudonocardiaceae</taxon>
        <taxon>Saccharopolyspora</taxon>
    </lineage>
</organism>
<evidence type="ECO:0000259" key="2">
    <source>
        <dbReference type="Pfam" id="PF08044"/>
    </source>
</evidence>
<evidence type="ECO:0000256" key="1">
    <source>
        <dbReference type="SAM" id="Phobius"/>
    </source>
</evidence>
<reference evidence="3 4" key="1">
    <citation type="submission" date="2024-08" db="EMBL/GenBank/DDBJ databases">
        <title>Genome mining of Saccharopolyspora cebuensis PGLac3 from Nigerian medicinal plant.</title>
        <authorList>
            <person name="Ezeobiora C.E."/>
            <person name="Igbokwe N.H."/>
            <person name="Amin D.H."/>
            <person name="Mendie U.E."/>
        </authorList>
    </citation>
    <scope>NUCLEOTIDE SEQUENCE [LARGE SCALE GENOMIC DNA]</scope>
    <source>
        <strain evidence="3 4">PGLac3</strain>
    </source>
</reference>
<evidence type="ECO:0000313" key="3">
    <source>
        <dbReference type="EMBL" id="MEY8039621.1"/>
    </source>
</evidence>
<sequence length="118" mass="13372">MDEGRRRGELRIGDPEREQVMRMLGEHLSARRLDVHEYDERCRAAADARYRRDLDRLFTDLPEPRPQRAAPARAAPGRFRGLVLVGAALLGGALLLVRLPLVLVLIAVAGVIWWGLRR</sequence>
<dbReference type="Proteomes" id="UP001564626">
    <property type="component" value="Unassembled WGS sequence"/>
</dbReference>